<dbReference type="HAMAP" id="MF_00161">
    <property type="entry name" value="LspA"/>
    <property type="match status" value="1"/>
</dbReference>
<accession>A0A6J6ZI52</accession>
<evidence type="ECO:0000313" key="9">
    <source>
        <dbReference type="EMBL" id="CAB4818758.1"/>
    </source>
</evidence>
<evidence type="ECO:0000256" key="1">
    <source>
        <dbReference type="ARBA" id="ARBA00022475"/>
    </source>
</evidence>
<dbReference type="NCBIfam" id="TIGR00077">
    <property type="entry name" value="lspA"/>
    <property type="match status" value="1"/>
</dbReference>
<evidence type="ECO:0000256" key="4">
    <source>
        <dbReference type="ARBA" id="ARBA00022801"/>
    </source>
</evidence>
<name>A0A6J6ZI52_9ZZZZ</name>
<keyword evidence="4" id="KW-0378">Hydrolase</keyword>
<gene>
    <name evidence="8" type="ORF">UFOPK2359_00096</name>
    <name evidence="9" type="ORF">UFOPK3167_00144</name>
</gene>
<evidence type="ECO:0000256" key="2">
    <source>
        <dbReference type="ARBA" id="ARBA00022670"/>
    </source>
</evidence>
<feature type="transmembrane region" description="Helical" evidence="7">
    <location>
        <begin position="127"/>
        <end position="148"/>
    </location>
</feature>
<reference evidence="9" key="1">
    <citation type="submission" date="2020-05" db="EMBL/GenBank/DDBJ databases">
        <authorList>
            <person name="Chiriac C."/>
            <person name="Salcher M."/>
            <person name="Ghai R."/>
            <person name="Kavagutti S V."/>
        </authorList>
    </citation>
    <scope>NUCLEOTIDE SEQUENCE</scope>
</reference>
<dbReference type="EMBL" id="CAFABF010000003">
    <property type="protein sequence ID" value="CAB4818758.1"/>
    <property type="molecule type" value="Genomic_DNA"/>
</dbReference>
<keyword evidence="5 7" id="KW-1133">Transmembrane helix</keyword>
<proteinExistence type="inferred from homology"/>
<protein>
    <submittedName>
        <fullName evidence="9">Unannotated protein</fullName>
    </submittedName>
</protein>
<organism evidence="9">
    <name type="scientific">freshwater metagenome</name>
    <dbReference type="NCBI Taxonomy" id="449393"/>
    <lineage>
        <taxon>unclassified sequences</taxon>
        <taxon>metagenomes</taxon>
        <taxon>ecological metagenomes</taxon>
    </lineage>
</organism>
<keyword evidence="2" id="KW-0645">Protease</keyword>
<dbReference type="PANTHER" id="PTHR33695:SF1">
    <property type="entry name" value="LIPOPROTEIN SIGNAL PEPTIDASE"/>
    <property type="match status" value="1"/>
</dbReference>
<dbReference type="PRINTS" id="PR00781">
    <property type="entry name" value="LIPOSIGPTASE"/>
</dbReference>
<evidence type="ECO:0000256" key="5">
    <source>
        <dbReference type="ARBA" id="ARBA00022989"/>
    </source>
</evidence>
<keyword evidence="3 7" id="KW-0812">Transmembrane</keyword>
<dbReference type="GO" id="GO:0016020">
    <property type="term" value="C:membrane"/>
    <property type="evidence" value="ECO:0007669"/>
    <property type="project" value="InterPro"/>
</dbReference>
<evidence type="ECO:0000256" key="6">
    <source>
        <dbReference type="ARBA" id="ARBA00023136"/>
    </source>
</evidence>
<evidence type="ECO:0000256" key="3">
    <source>
        <dbReference type="ARBA" id="ARBA00022692"/>
    </source>
</evidence>
<feature type="transmembrane region" description="Helical" evidence="7">
    <location>
        <begin position="86"/>
        <end position="107"/>
    </location>
</feature>
<feature type="transmembrane region" description="Helical" evidence="7">
    <location>
        <begin position="52"/>
        <end position="79"/>
    </location>
</feature>
<dbReference type="AlphaFoldDB" id="A0A6J6ZI52"/>
<keyword evidence="6 7" id="KW-0472">Membrane</keyword>
<dbReference type="Pfam" id="PF01252">
    <property type="entry name" value="Peptidase_A8"/>
    <property type="match status" value="1"/>
</dbReference>
<keyword evidence="1" id="KW-1003">Cell membrane</keyword>
<dbReference type="EMBL" id="CAEZXG010000003">
    <property type="protein sequence ID" value="CAB4672386.1"/>
    <property type="molecule type" value="Genomic_DNA"/>
</dbReference>
<evidence type="ECO:0000313" key="8">
    <source>
        <dbReference type="EMBL" id="CAB4672386.1"/>
    </source>
</evidence>
<evidence type="ECO:0000256" key="7">
    <source>
        <dbReference type="SAM" id="Phobius"/>
    </source>
</evidence>
<dbReference type="InterPro" id="IPR001872">
    <property type="entry name" value="Peptidase_A8"/>
</dbReference>
<dbReference type="PANTHER" id="PTHR33695">
    <property type="entry name" value="LIPOPROTEIN SIGNAL PEPTIDASE"/>
    <property type="match status" value="1"/>
</dbReference>
<dbReference type="GO" id="GO:0004190">
    <property type="term" value="F:aspartic-type endopeptidase activity"/>
    <property type="evidence" value="ECO:0007669"/>
    <property type="project" value="InterPro"/>
</dbReference>
<sequence length="161" mass="17819">MRSWRTLLSVAWSIWILDLATKAWAVSQLSHRDSVQVIGKFFQLTFVRNSGAAFSFATGATLLFSLFSICVLIAIIYFAPRLTSKGWAVVLGLVMGGILGNLSDRIFREPAFLRGRVIDWMQLPHWPIFNIADSAIVVASAISIVLSARNIPPIAKKDSQI</sequence>
<dbReference type="GO" id="GO:0006508">
    <property type="term" value="P:proteolysis"/>
    <property type="evidence" value="ECO:0007669"/>
    <property type="project" value="UniProtKB-KW"/>
</dbReference>